<accession>A0A7C9IJ66</accession>
<evidence type="ECO:0000256" key="2">
    <source>
        <dbReference type="SAM" id="Phobius"/>
    </source>
</evidence>
<feature type="coiled-coil region" evidence="1">
    <location>
        <begin position="129"/>
        <end position="236"/>
    </location>
</feature>
<evidence type="ECO:0000256" key="1">
    <source>
        <dbReference type="SAM" id="Coils"/>
    </source>
</evidence>
<protein>
    <submittedName>
        <fullName evidence="3">Uncharacterized protein</fullName>
    </submittedName>
</protein>
<feature type="transmembrane region" description="Helical" evidence="2">
    <location>
        <begin position="257"/>
        <end position="281"/>
    </location>
</feature>
<evidence type="ECO:0000313" key="4">
    <source>
        <dbReference type="Proteomes" id="UP000480350"/>
    </source>
</evidence>
<reference evidence="3 4" key="2">
    <citation type="submission" date="2020-03" db="EMBL/GenBank/DDBJ databases">
        <title>Kangsaoukella pontilimi gen. nov., sp. nov., a new member of the family Rhodobacteraceae isolated from a tidal mudflat.</title>
        <authorList>
            <person name="Kim I.S."/>
        </authorList>
    </citation>
    <scope>NUCLEOTIDE SEQUENCE [LARGE SCALE GENOMIC DNA]</scope>
    <source>
        <strain evidence="3 4">GH1-50</strain>
    </source>
</reference>
<reference evidence="3 4" key="1">
    <citation type="submission" date="2019-12" db="EMBL/GenBank/DDBJ databases">
        <authorList>
            <person name="Lee S.D."/>
        </authorList>
    </citation>
    <scope>NUCLEOTIDE SEQUENCE [LARGE SCALE GENOMIC DNA]</scope>
    <source>
        <strain evidence="3 4">GH1-50</strain>
    </source>
</reference>
<proteinExistence type="predicted"/>
<keyword evidence="2" id="KW-0812">Transmembrane</keyword>
<dbReference type="AlphaFoldDB" id="A0A7C9IJ66"/>
<dbReference type="Proteomes" id="UP000480350">
    <property type="component" value="Unassembled WGS sequence"/>
</dbReference>
<name>A0A7C9IJ66_9RHOB</name>
<keyword evidence="4" id="KW-1185">Reference proteome</keyword>
<dbReference type="RefSeq" id="WP_160764590.1">
    <property type="nucleotide sequence ID" value="NZ_WUPT01000002.1"/>
</dbReference>
<evidence type="ECO:0000313" key="3">
    <source>
        <dbReference type="EMBL" id="MXQ08682.1"/>
    </source>
</evidence>
<keyword evidence="1" id="KW-0175">Coiled coil</keyword>
<dbReference type="Gene3D" id="1.10.287.1490">
    <property type="match status" value="1"/>
</dbReference>
<feature type="transmembrane region" description="Helical" evidence="2">
    <location>
        <begin position="301"/>
        <end position="325"/>
    </location>
</feature>
<gene>
    <name evidence="3" type="ORF">GQ651_12570</name>
</gene>
<organism evidence="3 4">
    <name type="scientific">Kangsaoukella pontilimi</name>
    <dbReference type="NCBI Taxonomy" id="2691042"/>
    <lineage>
        <taxon>Bacteria</taxon>
        <taxon>Pseudomonadati</taxon>
        <taxon>Pseudomonadota</taxon>
        <taxon>Alphaproteobacteria</taxon>
        <taxon>Rhodobacterales</taxon>
        <taxon>Paracoccaceae</taxon>
        <taxon>Kangsaoukella</taxon>
    </lineage>
</organism>
<keyword evidence="2" id="KW-0472">Membrane</keyword>
<sequence length="410" mass="46583">MNAELKPRALDIEFFSKESSKTTQLVNNADVSAQIDGKHTWFKYIFNEPVFLTKIEVFSEGYNSWDKFEIIVTHVDGTFHEESVDVKTGVVSLQLGKLVSGFQFRPGRKWSSSPKITKVIATGLTLSEFHAFEWKLKEHEQRAAELAEKQSNYDALKDTRDTLSSEKTQLESEIGKSRSQLDDLNTKVSSASNSLETLLEDVKTARSDVKRAREDKNKLLDETAEIRRELETLTREVRLFPSEISGFVREGNRNIRWYIGLSMPFVIVLFVILNSLFSSAIDLTQLWRNEESIDVWTIFLTRLPFVLVAFALIEACGYIVGRLIYEIVRINRQRLEFAKLSIVAKDVSAASANTTSLTDDEVFEKETQLKMNLLREHMKNQSADQFEYKGSAIVSALVGVAERLGGKKGD</sequence>
<keyword evidence="2" id="KW-1133">Transmembrane helix</keyword>
<comment type="caution">
    <text evidence="3">The sequence shown here is derived from an EMBL/GenBank/DDBJ whole genome shotgun (WGS) entry which is preliminary data.</text>
</comment>
<dbReference type="EMBL" id="WUPT01000002">
    <property type="protein sequence ID" value="MXQ08682.1"/>
    <property type="molecule type" value="Genomic_DNA"/>
</dbReference>